<evidence type="ECO:0000256" key="9">
    <source>
        <dbReference type="SAM" id="Phobius"/>
    </source>
</evidence>
<evidence type="ECO:0000256" key="1">
    <source>
        <dbReference type="ARBA" id="ARBA00004141"/>
    </source>
</evidence>
<evidence type="ECO:0000256" key="4">
    <source>
        <dbReference type="ARBA" id="ARBA00022692"/>
    </source>
</evidence>
<feature type="transmembrane region" description="Helical" evidence="9">
    <location>
        <begin position="337"/>
        <end position="355"/>
    </location>
</feature>
<evidence type="ECO:0000256" key="2">
    <source>
        <dbReference type="ARBA" id="ARBA00008335"/>
    </source>
</evidence>
<dbReference type="PANTHER" id="PTHR23501">
    <property type="entry name" value="MAJOR FACILITATOR SUPERFAMILY"/>
    <property type="match status" value="1"/>
</dbReference>
<evidence type="ECO:0000313" key="11">
    <source>
        <dbReference type="Proteomes" id="UP001383192"/>
    </source>
</evidence>
<feature type="transmembrane region" description="Helical" evidence="9">
    <location>
        <begin position="375"/>
        <end position="393"/>
    </location>
</feature>
<accession>A0AAW0D392</accession>
<evidence type="ECO:0000256" key="7">
    <source>
        <dbReference type="ARBA" id="ARBA00023136"/>
    </source>
</evidence>
<feature type="transmembrane region" description="Helical" evidence="9">
    <location>
        <begin position="413"/>
        <end position="434"/>
    </location>
</feature>
<feature type="region of interest" description="Disordered" evidence="8">
    <location>
        <begin position="1"/>
        <end position="40"/>
    </location>
</feature>
<dbReference type="GO" id="GO:0005886">
    <property type="term" value="C:plasma membrane"/>
    <property type="evidence" value="ECO:0007669"/>
    <property type="project" value="TreeGrafter"/>
</dbReference>
<dbReference type="FunFam" id="1.20.1250.20:FF:000197">
    <property type="entry name" value="Siderophore iron transporter 1"/>
    <property type="match status" value="1"/>
</dbReference>
<evidence type="ECO:0000313" key="10">
    <source>
        <dbReference type="EMBL" id="KAK7045369.1"/>
    </source>
</evidence>
<gene>
    <name evidence="10" type="ORF">VNI00_007618</name>
</gene>
<feature type="transmembrane region" description="Helical" evidence="9">
    <location>
        <begin position="507"/>
        <end position="528"/>
    </location>
</feature>
<keyword evidence="4 9" id="KW-0812">Transmembrane</keyword>
<dbReference type="Pfam" id="PF07690">
    <property type="entry name" value="MFS_1"/>
    <property type="match status" value="1"/>
</dbReference>
<dbReference type="InterPro" id="IPR011701">
    <property type="entry name" value="MFS"/>
</dbReference>
<evidence type="ECO:0000256" key="5">
    <source>
        <dbReference type="ARBA" id="ARBA00022989"/>
    </source>
</evidence>
<sequence>MSQLNLPYTSKAEEASNGSTRSLEKSPVRPGTSTSDGSYYQSQGVTRMEAVYRVAKTSGGRTTFWAIAISVLVCAWAYSLDSSTTSNYAPFVTSDFKEHSSGLASLSIATNIISAVCKPFVAKISDITSRPYTYILVLVLYVLGYVIVATCHTLSAYIVGEVFVAIGSAGLDLLNDIIVADLTTLEWRGFVSSMLSMPFVINTWFAGQIVQALSDGDQWRWGYGMFAIIMPAALGPAIIVLIYLDRKANKLGIVNMASSNAARREARELAEEKGEEGPHGVVVAEALLVQPTWSQRLKQALSEIDAFGLILLGFGWALLLLPFSLKTYAKGGWKNPSMIAMMTVGGVILIVYVLYERFVAKYPTSPRRLLTNKTFICAVVIDSFYFIAGMLRSLYLSSYTYVITDWSVANWTYFNNTMTLCLCIFGVTAGLILRWTHRYKLLQIIGLSIKIIGIGILLTGQRATQSTAALAMSQVLIGVGGSFSVVSSRVASQASVPHQDLALTISLLSLWSKIGSAIGSALAAVIWAEKMPKLLRQELPSSVTDAQVKTFFGTIRKIRDYAFEDPIRQGAILAYRKTLWYLIVPAVSLSFVPLIAAFLQTNFYLGKQQNAVMNVAPDGSKLPPPPEQNIEEHPTTFKGKLLKFWAGK</sequence>
<name>A0AAW0D392_9AGAR</name>
<dbReference type="GO" id="GO:0022857">
    <property type="term" value="F:transmembrane transporter activity"/>
    <property type="evidence" value="ECO:0007669"/>
    <property type="project" value="InterPro"/>
</dbReference>
<dbReference type="PANTHER" id="PTHR23501:SF58">
    <property type="entry name" value="LOW AFFINITY HEME TRANSPORTER STR3"/>
    <property type="match status" value="1"/>
</dbReference>
<proteinExistence type="inferred from homology"/>
<dbReference type="Gene3D" id="1.20.1250.20">
    <property type="entry name" value="MFS general substrate transporter like domains"/>
    <property type="match status" value="1"/>
</dbReference>
<evidence type="ECO:0000256" key="3">
    <source>
        <dbReference type="ARBA" id="ARBA00022448"/>
    </source>
</evidence>
<dbReference type="GO" id="GO:0006811">
    <property type="term" value="P:monoatomic ion transport"/>
    <property type="evidence" value="ECO:0007669"/>
    <property type="project" value="UniProtKB-KW"/>
</dbReference>
<keyword evidence="3" id="KW-0813">Transport</keyword>
<dbReference type="Proteomes" id="UP001383192">
    <property type="component" value="Unassembled WGS sequence"/>
</dbReference>
<reference evidence="10 11" key="1">
    <citation type="submission" date="2024-01" db="EMBL/GenBank/DDBJ databases">
        <title>A draft genome for a cacao thread blight-causing isolate of Paramarasmius palmivorus.</title>
        <authorList>
            <person name="Baruah I.K."/>
            <person name="Bukari Y."/>
            <person name="Amoako-Attah I."/>
            <person name="Meinhardt L.W."/>
            <person name="Bailey B.A."/>
            <person name="Cohen S.P."/>
        </authorList>
    </citation>
    <scope>NUCLEOTIDE SEQUENCE [LARGE SCALE GENOMIC DNA]</scope>
    <source>
        <strain evidence="10 11">GH-12</strain>
    </source>
</reference>
<keyword evidence="5 9" id="KW-1133">Transmembrane helix</keyword>
<feature type="transmembrane region" description="Helical" evidence="9">
    <location>
        <begin position="132"/>
        <end position="148"/>
    </location>
</feature>
<feature type="transmembrane region" description="Helical" evidence="9">
    <location>
        <begin position="466"/>
        <end position="486"/>
    </location>
</feature>
<keyword evidence="6" id="KW-0406">Ion transport</keyword>
<keyword evidence="7 9" id="KW-0472">Membrane</keyword>
<dbReference type="SUPFAM" id="SSF103473">
    <property type="entry name" value="MFS general substrate transporter"/>
    <property type="match status" value="1"/>
</dbReference>
<feature type="transmembrane region" description="Helical" evidence="9">
    <location>
        <begin position="100"/>
        <end position="120"/>
    </location>
</feature>
<feature type="transmembrane region" description="Helical" evidence="9">
    <location>
        <begin position="62"/>
        <end position="80"/>
    </location>
</feature>
<feature type="transmembrane region" description="Helical" evidence="9">
    <location>
        <begin position="306"/>
        <end position="325"/>
    </location>
</feature>
<feature type="transmembrane region" description="Helical" evidence="9">
    <location>
        <begin position="579"/>
        <end position="599"/>
    </location>
</feature>
<evidence type="ECO:0000256" key="8">
    <source>
        <dbReference type="SAM" id="MobiDB-lite"/>
    </source>
</evidence>
<comment type="subcellular location">
    <subcellularLocation>
        <location evidence="1">Membrane</location>
        <topology evidence="1">Multi-pass membrane protein</topology>
    </subcellularLocation>
</comment>
<dbReference type="EMBL" id="JAYKXP010000025">
    <property type="protein sequence ID" value="KAK7045369.1"/>
    <property type="molecule type" value="Genomic_DNA"/>
</dbReference>
<comment type="similarity">
    <text evidence="2">Belongs to the major facilitator superfamily.</text>
</comment>
<feature type="transmembrane region" description="Helical" evidence="9">
    <location>
        <begin position="221"/>
        <end position="244"/>
    </location>
</feature>
<comment type="caution">
    <text evidence="10">The sequence shown here is derived from an EMBL/GenBank/DDBJ whole genome shotgun (WGS) entry which is preliminary data.</text>
</comment>
<dbReference type="AlphaFoldDB" id="A0AAW0D392"/>
<evidence type="ECO:0000256" key="6">
    <source>
        <dbReference type="ARBA" id="ARBA00023065"/>
    </source>
</evidence>
<keyword evidence="11" id="KW-1185">Reference proteome</keyword>
<protein>
    <submittedName>
        <fullName evidence="10">Uncharacterized protein</fullName>
    </submittedName>
</protein>
<dbReference type="InterPro" id="IPR036259">
    <property type="entry name" value="MFS_trans_sf"/>
</dbReference>
<feature type="compositionally biased region" description="Polar residues" evidence="8">
    <location>
        <begin position="31"/>
        <end position="40"/>
    </location>
</feature>
<organism evidence="10 11">
    <name type="scientific">Paramarasmius palmivorus</name>
    <dbReference type="NCBI Taxonomy" id="297713"/>
    <lineage>
        <taxon>Eukaryota</taxon>
        <taxon>Fungi</taxon>
        <taxon>Dikarya</taxon>
        <taxon>Basidiomycota</taxon>
        <taxon>Agaricomycotina</taxon>
        <taxon>Agaricomycetes</taxon>
        <taxon>Agaricomycetidae</taxon>
        <taxon>Agaricales</taxon>
        <taxon>Marasmiineae</taxon>
        <taxon>Marasmiaceae</taxon>
        <taxon>Paramarasmius</taxon>
    </lineage>
</organism>